<keyword evidence="10" id="KW-1185">Reference proteome</keyword>
<dbReference type="EMBL" id="JABXBU010000002">
    <property type="protein sequence ID" value="KAF8793678.1"/>
    <property type="molecule type" value="Genomic_DNA"/>
</dbReference>
<dbReference type="Proteomes" id="UP000807504">
    <property type="component" value="Unassembled WGS sequence"/>
</dbReference>
<dbReference type="PANTHER" id="PTHR24390:SF79">
    <property type="entry name" value="ASPARAGINE-RICH ZINC FINGER PROTEIN AZF1"/>
    <property type="match status" value="1"/>
</dbReference>
<feature type="domain" description="C2H2-type" evidence="8">
    <location>
        <begin position="367"/>
        <end position="394"/>
    </location>
</feature>
<dbReference type="Pfam" id="PF00096">
    <property type="entry name" value="zf-C2H2"/>
    <property type="match status" value="1"/>
</dbReference>
<feature type="domain" description="C2H2-type" evidence="8">
    <location>
        <begin position="339"/>
        <end position="366"/>
    </location>
</feature>
<dbReference type="SMART" id="SM00355">
    <property type="entry name" value="ZnF_C2H2"/>
    <property type="match status" value="10"/>
</dbReference>
<sequence>MVLFLVSHASIVINGLHQGLHYRSTECGIIKNLQLINSGPFARLTCKNCGKIFSSLATLSRHQIWHHKCPDDVFKYNCSLCPYATNHTNRFKSHKLVHNPDRQFICIECDMTCRTCGKWFTSKQTLVKHRMWHHKSEYPPFKFNCNKCPYASNAKSSLVTHELVHSEDRAFKCEFCGNRFKALRNYCKTCDKWFPSHALLSKHKLWHHKSECPRYRYNCRMCPYASNDMFALFVLNGYVCSVCSKWFSTHSTLNTHKIWHHKSEFPPFKFCCTKCPYATNKCSSMKSHVAVHLPGRPFICKQCGNDVICGTCGKWFTTNCTLLKHRLWHHKSELQPFRFNCDKCPYASNVKSSMTTHAQVHSANRAFRCQFCKNGFTTLRSLSNHVVIHTGEKPVITWLQEQAVDVRKESVVAKVL</sequence>
<evidence type="ECO:0000256" key="2">
    <source>
        <dbReference type="ARBA" id="ARBA00022723"/>
    </source>
</evidence>
<feature type="domain" description="C2H2-type" evidence="8">
    <location>
        <begin position="44"/>
        <end position="66"/>
    </location>
</feature>
<dbReference type="GO" id="GO:0003700">
    <property type="term" value="F:DNA-binding transcription factor activity"/>
    <property type="evidence" value="ECO:0007669"/>
    <property type="project" value="TreeGrafter"/>
</dbReference>
<evidence type="ECO:0000256" key="4">
    <source>
        <dbReference type="ARBA" id="ARBA00022771"/>
    </source>
</evidence>
<dbReference type="GO" id="GO:0008270">
    <property type="term" value="F:zinc ion binding"/>
    <property type="evidence" value="ECO:0007669"/>
    <property type="project" value="UniProtKB-KW"/>
</dbReference>
<dbReference type="GO" id="GO:0006357">
    <property type="term" value="P:regulation of transcription by RNA polymerase II"/>
    <property type="evidence" value="ECO:0007669"/>
    <property type="project" value="TreeGrafter"/>
</dbReference>
<comment type="caution">
    <text evidence="9">The sequence shown here is derived from an EMBL/GenBank/DDBJ whole genome shotgun (WGS) entry which is preliminary data.</text>
</comment>
<keyword evidence="4 7" id="KW-0863">Zinc-finger</keyword>
<proteinExistence type="predicted"/>
<dbReference type="PROSITE" id="PS50157">
    <property type="entry name" value="ZINC_FINGER_C2H2_2"/>
    <property type="match status" value="10"/>
</dbReference>
<evidence type="ECO:0000256" key="3">
    <source>
        <dbReference type="ARBA" id="ARBA00022737"/>
    </source>
</evidence>
<feature type="domain" description="C2H2-type" evidence="8">
    <location>
        <begin position="307"/>
        <end position="335"/>
    </location>
</feature>
<comment type="subcellular location">
    <subcellularLocation>
        <location evidence="1">Nucleus</location>
    </subcellularLocation>
</comment>
<keyword evidence="3" id="KW-0677">Repeat</keyword>
<dbReference type="InterPro" id="IPR036236">
    <property type="entry name" value="Znf_C2H2_sf"/>
</dbReference>
<evidence type="ECO:0000313" key="10">
    <source>
        <dbReference type="Proteomes" id="UP000807504"/>
    </source>
</evidence>
<feature type="domain" description="C2H2-type" evidence="8">
    <location>
        <begin position="143"/>
        <end position="170"/>
    </location>
</feature>
<evidence type="ECO:0000256" key="6">
    <source>
        <dbReference type="ARBA" id="ARBA00023242"/>
    </source>
</evidence>
<evidence type="ECO:0000313" key="9">
    <source>
        <dbReference type="EMBL" id="KAF8793678.1"/>
    </source>
</evidence>
<evidence type="ECO:0000256" key="7">
    <source>
        <dbReference type="PROSITE-ProRule" id="PRU00042"/>
    </source>
</evidence>
<organism evidence="9 10">
    <name type="scientific">Argiope bruennichi</name>
    <name type="common">Wasp spider</name>
    <name type="synonym">Aranea bruennichi</name>
    <dbReference type="NCBI Taxonomy" id="94029"/>
    <lineage>
        <taxon>Eukaryota</taxon>
        <taxon>Metazoa</taxon>
        <taxon>Ecdysozoa</taxon>
        <taxon>Arthropoda</taxon>
        <taxon>Chelicerata</taxon>
        <taxon>Arachnida</taxon>
        <taxon>Araneae</taxon>
        <taxon>Araneomorphae</taxon>
        <taxon>Entelegynae</taxon>
        <taxon>Araneoidea</taxon>
        <taxon>Araneidae</taxon>
        <taxon>Argiope</taxon>
    </lineage>
</organism>
<dbReference type="Gene3D" id="3.30.160.60">
    <property type="entry name" value="Classic Zinc Finger"/>
    <property type="match status" value="6"/>
</dbReference>
<keyword evidence="2" id="KW-0479">Metal-binding</keyword>
<keyword evidence="5" id="KW-0862">Zinc</keyword>
<dbReference type="AlphaFoldDB" id="A0A8T0FTZ4"/>
<name>A0A8T0FTZ4_ARGBR</name>
<protein>
    <submittedName>
        <fullName evidence="9">Zinc finger protein 676 like protein</fullName>
    </submittedName>
</protein>
<gene>
    <name evidence="9" type="ORF">HNY73_001728</name>
</gene>
<dbReference type="SUPFAM" id="SSF57667">
    <property type="entry name" value="beta-beta-alpha zinc fingers"/>
    <property type="match status" value="7"/>
</dbReference>
<dbReference type="GO" id="GO:0000978">
    <property type="term" value="F:RNA polymerase II cis-regulatory region sequence-specific DNA binding"/>
    <property type="evidence" value="ECO:0007669"/>
    <property type="project" value="TreeGrafter"/>
</dbReference>
<reference evidence="9" key="1">
    <citation type="journal article" date="2020" name="bioRxiv">
        <title>Chromosome-level reference genome of the European wasp spider Argiope bruennichi: a resource for studies on range expansion and evolutionary adaptation.</title>
        <authorList>
            <person name="Sheffer M.M."/>
            <person name="Hoppe A."/>
            <person name="Krehenwinkel H."/>
            <person name="Uhl G."/>
            <person name="Kuss A.W."/>
            <person name="Jensen L."/>
            <person name="Jensen C."/>
            <person name="Gillespie R.G."/>
            <person name="Hoff K.J."/>
            <person name="Prost S."/>
        </authorList>
    </citation>
    <scope>NUCLEOTIDE SEQUENCE</scope>
</reference>
<dbReference type="PROSITE" id="PS00028">
    <property type="entry name" value="ZINC_FINGER_C2H2_1"/>
    <property type="match status" value="5"/>
</dbReference>
<dbReference type="InterPro" id="IPR013087">
    <property type="entry name" value="Znf_C2H2_type"/>
</dbReference>
<evidence type="ECO:0000259" key="8">
    <source>
        <dbReference type="PROSITE" id="PS50157"/>
    </source>
</evidence>
<dbReference type="Pfam" id="PF13894">
    <property type="entry name" value="zf-C2H2_4"/>
    <property type="match status" value="1"/>
</dbReference>
<feature type="domain" description="C2H2-type" evidence="8">
    <location>
        <begin position="185"/>
        <end position="213"/>
    </location>
</feature>
<evidence type="ECO:0000256" key="5">
    <source>
        <dbReference type="ARBA" id="ARBA00022833"/>
    </source>
</evidence>
<dbReference type="PANTHER" id="PTHR24390">
    <property type="entry name" value="ZINC FINGER PROTEIN"/>
    <property type="match status" value="1"/>
</dbReference>
<feature type="domain" description="C2H2-type" evidence="8">
    <location>
        <begin position="238"/>
        <end position="266"/>
    </location>
</feature>
<reference evidence="9" key="2">
    <citation type="submission" date="2020-06" db="EMBL/GenBank/DDBJ databases">
        <authorList>
            <person name="Sheffer M."/>
        </authorList>
    </citation>
    <scope>NUCLEOTIDE SEQUENCE</scope>
</reference>
<accession>A0A8T0FTZ4</accession>
<feature type="domain" description="C2H2-type" evidence="8">
    <location>
        <begin position="270"/>
        <end position="297"/>
    </location>
</feature>
<feature type="domain" description="C2H2-type" evidence="8">
    <location>
        <begin position="111"/>
        <end position="139"/>
    </location>
</feature>
<evidence type="ECO:0000256" key="1">
    <source>
        <dbReference type="ARBA" id="ARBA00004123"/>
    </source>
</evidence>
<dbReference type="GO" id="GO:0005634">
    <property type="term" value="C:nucleus"/>
    <property type="evidence" value="ECO:0007669"/>
    <property type="project" value="UniProtKB-SubCell"/>
</dbReference>
<keyword evidence="6" id="KW-0539">Nucleus</keyword>
<feature type="domain" description="C2H2-type" evidence="8">
    <location>
        <begin position="76"/>
        <end position="103"/>
    </location>
</feature>